<dbReference type="AlphaFoldDB" id="A0A1V4SML1"/>
<dbReference type="Pfam" id="PF06541">
    <property type="entry name" value="ABC_trans_CmpB"/>
    <property type="match status" value="1"/>
</dbReference>
<comment type="caution">
    <text evidence="2">The sequence shown here is derived from an EMBL/GenBank/DDBJ whole genome shotgun (WGS) entry which is preliminary data.</text>
</comment>
<reference evidence="2 3" key="1">
    <citation type="submission" date="2017-03" db="EMBL/GenBank/DDBJ databases">
        <title>Genome sequence of Clostridium hungatei DSM 14427.</title>
        <authorList>
            <person name="Poehlein A."/>
            <person name="Daniel R."/>
        </authorList>
    </citation>
    <scope>NUCLEOTIDE SEQUENCE [LARGE SCALE GENOMIC DNA]</scope>
    <source>
        <strain evidence="2 3">DSM 14427</strain>
    </source>
</reference>
<feature type="transmembrane region" description="Helical" evidence="1">
    <location>
        <begin position="102"/>
        <end position="126"/>
    </location>
</feature>
<dbReference type="EMBL" id="MZGX01000006">
    <property type="protein sequence ID" value="OPX45033.1"/>
    <property type="molecule type" value="Genomic_DNA"/>
</dbReference>
<keyword evidence="3" id="KW-1185">Reference proteome</keyword>
<dbReference type="OrthoDB" id="1752779at2"/>
<evidence type="ECO:0000313" key="3">
    <source>
        <dbReference type="Proteomes" id="UP000191554"/>
    </source>
</evidence>
<keyword evidence="1" id="KW-1133">Transmembrane helix</keyword>
<evidence type="ECO:0008006" key="4">
    <source>
        <dbReference type="Google" id="ProtNLM"/>
    </source>
</evidence>
<sequence>MKYLKLLILFAIGGFFYYFLERMYNGYSAWPMVIVGGTCFVLIGLINELFTWTIPLWLQGIISSVIVTAVELVSGLILNVWLKLNIWDYSSLPLNFHGQICLYYAILWIFISLGAIIFDDWLRYWLFEEEKPKYKLF</sequence>
<keyword evidence="1" id="KW-0472">Membrane</keyword>
<protein>
    <recommendedName>
        <fullName evidence="4">ABC-transporter type IV</fullName>
    </recommendedName>
</protein>
<evidence type="ECO:0000313" key="2">
    <source>
        <dbReference type="EMBL" id="OPX45033.1"/>
    </source>
</evidence>
<gene>
    <name evidence="2" type="ORF">CLHUN_12650</name>
</gene>
<name>A0A1V4SML1_RUMHU</name>
<dbReference type="RefSeq" id="WP_080063710.1">
    <property type="nucleotide sequence ID" value="NZ_MZGX01000006.1"/>
</dbReference>
<keyword evidence="1" id="KW-0812">Transmembrane</keyword>
<dbReference type="InterPro" id="IPR010540">
    <property type="entry name" value="CmpB_TMEM229"/>
</dbReference>
<feature type="transmembrane region" description="Helical" evidence="1">
    <location>
        <begin position="57"/>
        <end position="82"/>
    </location>
</feature>
<organism evidence="2 3">
    <name type="scientific">Ruminiclostridium hungatei</name>
    <name type="common">Clostridium hungatei</name>
    <dbReference type="NCBI Taxonomy" id="48256"/>
    <lineage>
        <taxon>Bacteria</taxon>
        <taxon>Bacillati</taxon>
        <taxon>Bacillota</taxon>
        <taxon>Clostridia</taxon>
        <taxon>Eubacteriales</taxon>
        <taxon>Oscillospiraceae</taxon>
        <taxon>Ruminiclostridium</taxon>
    </lineage>
</organism>
<dbReference type="Proteomes" id="UP000191554">
    <property type="component" value="Unassembled WGS sequence"/>
</dbReference>
<accession>A0A1V4SML1</accession>
<feature type="transmembrane region" description="Helical" evidence="1">
    <location>
        <begin position="30"/>
        <end position="50"/>
    </location>
</feature>
<dbReference type="STRING" id="48256.CLHUN_12650"/>
<feature type="transmembrane region" description="Helical" evidence="1">
    <location>
        <begin position="7"/>
        <end position="24"/>
    </location>
</feature>
<evidence type="ECO:0000256" key="1">
    <source>
        <dbReference type="SAM" id="Phobius"/>
    </source>
</evidence>
<proteinExistence type="predicted"/>